<dbReference type="InterPro" id="IPR013738">
    <property type="entry name" value="Beta_galactosidase_Trimer"/>
</dbReference>
<evidence type="ECO:0000256" key="6">
    <source>
        <dbReference type="PIRNR" id="PIRNR001084"/>
    </source>
</evidence>
<evidence type="ECO:0000256" key="7">
    <source>
        <dbReference type="SAM" id="MobiDB-lite"/>
    </source>
</evidence>
<keyword evidence="5 6" id="KW-0326">Glycosidase</keyword>
<evidence type="ECO:0000259" key="8">
    <source>
        <dbReference type="Pfam" id="PF02449"/>
    </source>
</evidence>
<comment type="similarity">
    <text evidence="2 6">Belongs to the glycosyl hydrolase 42 family.</text>
</comment>
<dbReference type="Pfam" id="PF08532">
    <property type="entry name" value="Glyco_hydro_42M"/>
    <property type="match status" value="1"/>
</dbReference>
<dbReference type="EMBL" id="JBHSPR010000020">
    <property type="protein sequence ID" value="MFC6019503.1"/>
    <property type="molecule type" value="Genomic_DNA"/>
</dbReference>
<dbReference type="Proteomes" id="UP001596203">
    <property type="component" value="Unassembled WGS sequence"/>
</dbReference>
<proteinExistence type="inferred from homology"/>
<dbReference type="GO" id="GO:0004565">
    <property type="term" value="F:beta-galactosidase activity"/>
    <property type="evidence" value="ECO:0007669"/>
    <property type="project" value="UniProtKB-EC"/>
</dbReference>
<evidence type="ECO:0000256" key="5">
    <source>
        <dbReference type="ARBA" id="ARBA00023295"/>
    </source>
</evidence>
<reference evidence="12" key="1">
    <citation type="journal article" date="2019" name="Int. J. Syst. Evol. Microbiol.">
        <title>The Global Catalogue of Microorganisms (GCM) 10K type strain sequencing project: providing services to taxonomists for standard genome sequencing and annotation.</title>
        <authorList>
            <consortium name="The Broad Institute Genomics Platform"/>
            <consortium name="The Broad Institute Genome Sequencing Center for Infectious Disease"/>
            <person name="Wu L."/>
            <person name="Ma J."/>
        </authorList>
    </citation>
    <scope>NUCLEOTIDE SEQUENCE [LARGE SCALE GENOMIC DNA]</scope>
    <source>
        <strain evidence="12">ZS-35-S2</strain>
    </source>
</reference>
<evidence type="ECO:0000259" key="10">
    <source>
        <dbReference type="Pfam" id="PF08533"/>
    </source>
</evidence>
<dbReference type="InterPro" id="IPR029062">
    <property type="entry name" value="Class_I_gatase-like"/>
</dbReference>
<dbReference type="InterPro" id="IPR003476">
    <property type="entry name" value="Glyco_hydro_42"/>
</dbReference>
<dbReference type="InterPro" id="IPR013529">
    <property type="entry name" value="Glyco_hydro_42_N"/>
</dbReference>
<feature type="compositionally biased region" description="Basic and acidic residues" evidence="7">
    <location>
        <begin position="689"/>
        <end position="699"/>
    </location>
</feature>
<dbReference type="PANTHER" id="PTHR36447">
    <property type="entry name" value="BETA-GALACTOSIDASE GANA"/>
    <property type="match status" value="1"/>
</dbReference>
<dbReference type="Gene3D" id="3.40.50.880">
    <property type="match status" value="1"/>
</dbReference>
<dbReference type="InterPro" id="IPR013780">
    <property type="entry name" value="Glyco_hydro_b"/>
</dbReference>
<protein>
    <recommendedName>
        <fullName evidence="3 6">Beta-galactosidase</fullName>
        <shortName evidence="6">Beta-gal</shortName>
        <ecNumber evidence="3 6">3.2.1.23</ecNumber>
    </recommendedName>
</protein>
<comment type="catalytic activity">
    <reaction evidence="1 6">
        <text>Hydrolysis of terminal non-reducing beta-D-galactose residues in beta-D-galactosides.</text>
        <dbReference type="EC" id="3.2.1.23"/>
    </reaction>
</comment>
<evidence type="ECO:0000256" key="1">
    <source>
        <dbReference type="ARBA" id="ARBA00001412"/>
    </source>
</evidence>
<sequence>MGSLVPGIDGLSYGGDYNPEQWPEQVWPEDVALMREAGVNLVTVGVFAWAWLEPAPGRYAFDRLDRIMDGLHAGGIKVCLATATASPPPWFSYAHPETLPVDADGRRLTYGSRQAICASSPEYRQAALALTEQLARRYSDHPALAVWHVHNEYACHNAHCYCDTSAAAFRSWLQHRYGDLDGLNAAWGTAFWSQTYTDWAQVQPPRATPTSSNPGQVLDFKRFSSDEHLACFTAERDLLHRLSPGVPVTTNLMTASCVNLDYWDWGRELTGPDRLLSNDHYLLGEHPLELPAQIAFAADLSRSLAGGPWLLMEHSTSAVNWQPRNLAKPAGQLVRDALAHVARGSEGALFFQWRASRAGSEKWHSAMLPHAGTDSKIWREVVQLGGHLRALAEIEGSRTEADVAVLLDYGSVWAQEAANQPSTDMVAFDEIRRWHSALWRAGITADLALPGADLSGYRLVLAPALYAVDDAGIDNLTGYVRSGGTLVVGPYSGLVDERDQVRPAPLPGAFAELLGIRVEEFFPLPAAGTVRLDDGATAAVWTEALTAPDAEVLARYADGPVPGGPAITRRTGAGGPAWYLGTRLDDAALGRLLTTVADTAGAGPTQVPVPGVEAIRRRHPDGRSYLFLLNHGDRPAEVDAAGVDLLTGVQWTGPTRVEPHGVTVLAGQPLPAQRTGAKQSAEPPARRGAGAERSAEPSARRGAGAEPPTGARR</sequence>
<keyword evidence="4 6" id="KW-0378">Hydrolase</keyword>
<dbReference type="SUPFAM" id="SSF51445">
    <property type="entry name" value="(Trans)glycosidases"/>
    <property type="match status" value="1"/>
</dbReference>
<evidence type="ECO:0000313" key="12">
    <source>
        <dbReference type="Proteomes" id="UP001596203"/>
    </source>
</evidence>
<dbReference type="InterPro" id="IPR013739">
    <property type="entry name" value="Beta_galactosidase_C"/>
</dbReference>
<feature type="region of interest" description="Disordered" evidence="7">
    <location>
        <begin position="667"/>
        <end position="713"/>
    </location>
</feature>
<keyword evidence="12" id="KW-1185">Reference proteome</keyword>
<feature type="domain" description="Beta-galactosidase trimerisation" evidence="9">
    <location>
        <begin position="401"/>
        <end position="600"/>
    </location>
</feature>
<evidence type="ECO:0000259" key="9">
    <source>
        <dbReference type="Pfam" id="PF08532"/>
    </source>
</evidence>
<comment type="caution">
    <text evidence="11">The sequence shown here is derived from an EMBL/GenBank/DDBJ whole genome shotgun (WGS) entry which is preliminary data.</text>
</comment>
<dbReference type="SUPFAM" id="SSF52317">
    <property type="entry name" value="Class I glutamine amidotransferase-like"/>
    <property type="match status" value="1"/>
</dbReference>
<dbReference type="PIRSF" id="PIRSF001084">
    <property type="entry name" value="B-galactosidase"/>
    <property type="match status" value="1"/>
</dbReference>
<dbReference type="PANTHER" id="PTHR36447:SF1">
    <property type="entry name" value="BETA-GALACTOSIDASE GANA"/>
    <property type="match status" value="1"/>
</dbReference>
<dbReference type="CDD" id="cd03143">
    <property type="entry name" value="A4_beta-galactosidase_middle_domain"/>
    <property type="match status" value="1"/>
</dbReference>
<dbReference type="Pfam" id="PF02449">
    <property type="entry name" value="Glyco_hydro_42"/>
    <property type="match status" value="1"/>
</dbReference>
<dbReference type="Gene3D" id="2.60.40.1180">
    <property type="entry name" value="Golgi alpha-mannosidase II"/>
    <property type="match status" value="1"/>
</dbReference>
<evidence type="ECO:0000256" key="2">
    <source>
        <dbReference type="ARBA" id="ARBA00005940"/>
    </source>
</evidence>
<name>A0ABW1KFD6_9ACTN</name>
<dbReference type="Gene3D" id="3.20.20.80">
    <property type="entry name" value="Glycosidases"/>
    <property type="match status" value="1"/>
</dbReference>
<evidence type="ECO:0000313" key="11">
    <source>
        <dbReference type="EMBL" id="MFC6019503.1"/>
    </source>
</evidence>
<dbReference type="InterPro" id="IPR017853">
    <property type="entry name" value="GH"/>
</dbReference>
<evidence type="ECO:0000256" key="3">
    <source>
        <dbReference type="ARBA" id="ARBA00012756"/>
    </source>
</evidence>
<dbReference type="RefSeq" id="WP_377425502.1">
    <property type="nucleotide sequence ID" value="NZ_JBHSPR010000020.1"/>
</dbReference>
<dbReference type="Pfam" id="PF08533">
    <property type="entry name" value="Glyco_hydro_42C"/>
    <property type="match status" value="1"/>
</dbReference>
<feature type="domain" description="Beta-galactosidase C-terminal" evidence="10">
    <location>
        <begin position="611"/>
        <end position="665"/>
    </location>
</feature>
<accession>A0ABW1KFD6</accession>
<evidence type="ECO:0000256" key="4">
    <source>
        <dbReference type="ARBA" id="ARBA00022801"/>
    </source>
</evidence>
<organism evidence="11 12">
    <name type="scientific">Plantactinospora solaniradicis</name>
    <dbReference type="NCBI Taxonomy" id="1723736"/>
    <lineage>
        <taxon>Bacteria</taxon>
        <taxon>Bacillati</taxon>
        <taxon>Actinomycetota</taxon>
        <taxon>Actinomycetes</taxon>
        <taxon>Micromonosporales</taxon>
        <taxon>Micromonosporaceae</taxon>
        <taxon>Plantactinospora</taxon>
    </lineage>
</organism>
<feature type="domain" description="Glycoside hydrolase family 42 N-terminal" evidence="8">
    <location>
        <begin position="16"/>
        <end position="390"/>
    </location>
</feature>
<dbReference type="EC" id="3.2.1.23" evidence="3 6"/>
<gene>
    <name evidence="11" type="ORF">ACFP2T_25255</name>
</gene>